<dbReference type="GO" id="GO:0006508">
    <property type="term" value="P:proteolysis"/>
    <property type="evidence" value="ECO:0007669"/>
    <property type="project" value="InterPro"/>
</dbReference>
<dbReference type="AlphaFoldDB" id="A0AB35XGC3"/>
<organism evidence="1 2">
    <name type="scientific">Cutibacterium avidum</name>
    <dbReference type="NCBI Taxonomy" id="33010"/>
    <lineage>
        <taxon>Bacteria</taxon>
        <taxon>Bacillati</taxon>
        <taxon>Actinomycetota</taxon>
        <taxon>Actinomycetes</taxon>
        <taxon>Propionibacteriales</taxon>
        <taxon>Propionibacteriaceae</taxon>
        <taxon>Cutibacterium</taxon>
    </lineage>
</organism>
<sequence>MTTDETPTVAADAPAPTDDLVTTHHTISTVDGDLSYTATTGRIVLGSEKIANNAFTAHMPQALMGITAYTLDDTDPTTRPLTFVFNGGPGSSSVWLHMGLVGPRVVDPGTPEEPATPPFHLIDNGHTLLRETDLVVIDAMSTGYSRVVDGEDPNQWHGWSKDVELVSELIRLWVTRHGRWGSPLYLLGESYGTVRAVSVAQRLQDTFSLYLNGIILVSSVLDFGNQDFEDLTWDRACVDFLPTYAAVAHYHGHNSDRGLEDVLAEAEEFADGPYRQALAAGHRLDPAERAQVTATLSQLTGLDVSYIERANLRIEHMRFCTELLRGEGKVVGRIDGRYKGALPKRTDEVADTDPSGDDTGAAFVHGFQHYLRSELEVTTESQYNLGLPLYRNWNYKEFQGRPVNVTDKLERVMRAQKGLHVRVEYAHYDLATPYFAARDTINHLKLDDDAFDRIEEAFFDTGHMPYLGCRDEEADGIATFIRRTSGRPVTEVLEENAEDHGDGSE</sequence>
<dbReference type="SUPFAM" id="SSF53474">
    <property type="entry name" value="alpha/beta-Hydrolases"/>
    <property type="match status" value="1"/>
</dbReference>
<proteinExistence type="predicted"/>
<dbReference type="GO" id="GO:0004185">
    <property type="term" value="F:serine-type carboxypeptidase activity"/>
    <property type="evidence" value="ECO:0007669"/>
    <property type="project" value="InterPro"/>
</dbReference>
<gene>
    <name evidence="1" type="ORF">V7F78_00245</name>
</gene>
<protein>
    <submittedName>
        <fullName evidence="1">Peptidase S10</fullName>
    </submittedName>
</protein>
<dbReference type="Pfam" id="PF00450">
    <property type="entry name" value="Peptidase_S10"/>
    <property type="match status" value="1"/>
</dbReference>
<evidence type="ECO:0000313" key="2">
    <source>
        <dbReference type="Proteomes" id="UP001309299"/>
    </source>
</evidence>
<dbReference type="Gene3D" id="3.40.50.1820">
    <property type="entry name" value="alpha/beta hydrolase"/>
    <property type="match status" value="1"/>
</dbReference>
<evidence type="ECO:0000313" key="1">
    <source>
        <dbReference type="EMBL" id="MEH1545477.1"/>
    </source>
</evidence>
<dbReference type="RefSeq" id="WP_016667743.1">
    <property type="nucleotide sequence ID" value="NZ_CABKSM010000001.1"/>
</dbReference>
<name>A0AB35XGC3_9ACTN</name>
<comment type="caution">
    <text evidence="1">The sequence shown here is derived from an EMBL/GenBank/DDBJ whole genome shotgun (WGS) entry which is preliminary data.</text>
</comment>
<accession>A0AB35XGC3</accession>
<dbReference type="InterPro" id="IPR029058">
    <property type="entry name" value="AB_hydrolase_fold"/>
</dbReference>
<dbReference type="EMBL" id="JBAKUA010000001">
    <property type="protein sequence ID" value="MEH1545477.1"/>
    <property type="molecule type" value="Genomic_DNA"/>
</dbReference>
<dbReference type="InterPro" id="IPR001563">
    <property type="entry name" value="Peptidase_S10"/>
</dbReference>
<dbReference type="Proteomes" id="UP001309299">
    <property type="component" value="Unassembled WGS sequence"/>
</dbReference>
<reference evidence="1" key="1">
    <citation type="submission" date="2024-02" db="EMBL/GenBank/DDBJ databases">
        <title>Bacterial skin colonization with Propionibacterium avidum as a risk factor for Periprosthetic Joint Infections - a single-center prospective study.</title>
        <authorList>
            <person name="Achermann Y."/>
        </authorList>
    </citation>
    <scope>NUCLEOTIDE SEQUENCE</scope>
    <source>
        <strain evidence="1">PAVI-2017310195</strain>
    </source>
</reference>